<feature type="transmembrane region" description="Helical" evidence="2">
    <location>
        <begin position="172"/>
        <end position="192"/>
    </location>
</feature>
<feature type="region of interest" description="Disordered" evidence="1">
    <location>
        <begin position="105"/>
        <end position="166"/>
    </location>
</feature>
<proteinExistence type="predicted"/>
<evidence type="ECO:0000313" key="3">
    <source>
        <dbReference type="EMBL" id="CAI5747431.1"/>
    </source>
</evidence>
<evidence type="ECO:0000313" key="4">
    <source>
        <dbReference type="Proteomes" id="UP001162029"/>
    </source>
</evidence>
<evidence type="ECO:0000256" key="2">
    <source>
        <dbReference type="SAM" id="Phobius"/>
    </source>
</evidence>
<feature type="compositionally biased region" description="Basic and acidic residues" evidence="1">
    <location>
        <begin position="431"/>
        <end position="440"/>
    </location>
</feature>
<dbReference type="EMBL" id="CANTFM010002693">
    <property type="protein sequence ID" value="CAI5747431.1"/>
    <property type="molecule type" value="Genomic_DNA"/>
</dbReference>
<feature type="region of interest" description="Disordered" evidence="1">
    <location>
        <begin position="386"/>
        <end position="442"/>
    </location>
</feature>
<dbReference type="Proteomes" id="UP001162029">
    <property type="component" value="Unassembled WGS sequence"/>
</dbReference>
<feature type="region of interest" description="Disordered" evidence="1">
    <location>
        <begin position="527"/>
        <end position="565"/>
    </location>
</feature>
<protein>
    <submittedName>
        <fullName evidence="3">Uncharacterized protein</fullName>
    </submittedName>
</protein>
<keyword evidence="4" id="KW-1185">Reference proteome</keyword>
<keyword evidence="2" id="KW-0472">Membrane</keyword>
<keyword evidence="2" id="KW-1133">Transmembrane helix</keyword>
<feature type="compositionally biased region" description="Polar residues" evidence="1">
    <location>
        <begin position="124"/>
        <end position="139"/>
    </location>
</feature>
<evidence type="ECO:0000256" key="1">
    <source>
        <dbReference type="SAM" id="MobiDB-lite"/>
    </source>
</evidence>
<organism evidence="3 4">
    <name type="scientific">Peronospora destructor</name>
    <dbReference type="NCBI Taxonomy" id="86335"/>
    <lineage>
        <taxon>Eukaryota</taxon>
        <taxon>Sar</taxon>
        <taxon>Stramenopiles</taxon>
        <taxon>Oomycota</taxon>
        <taxon>Peronosporomycetes</taxon>
        <taxon>Peronosporales</taxon>
        <taxon>Peronosporaceae</taxon>
        <taxon>Peronospora</taxon>
    </lineage>
</organism>
<feature type="compositionally biased region" description="Low complexity" evidence="1">
    <location>
        <begin position="552"/>
        <end position="565"/>
    </location>
</feature>
<feature type="compositionally biased region" description="Polar residues" evidence="1">
    <location>
        <begin position="200"/>
        <end position="215"/>
    </location>
</feature>
<keyword evidence="2" id="KW-0812">Transmembrane</keyword>
<gene>
    <name evidence="3" type="ORF">PDE001_LOCUS12333</name>
</gene>
<sequence>MSKLSVCALNTNCATNVAGTPTGADGMSTGDFTTAGDYIIVGLVALPGTSSLGVAAEEYIVFKKISVVSADTVTSSSKTSTTGSSNAAFLASSSKDAMNASVNGSGSNFDSAAEQRVKPDLTSKESNVVSDSPTKTTTPPHDMASQTEKDMLNSTKSASVSTGSDGTGGNDVAIIAAVAGCCIVGIVGWIFLMRRRKQESTTANKTWGTKSSSLASDRDDSIESSNKIDHTFVANITARNNVMNRAEDMMSEESSTAIMSSAASGSSNGSSSHSLPKSSLDTDQYPENASYGAAGSTRHPNKAKMDAYRMSNISVLLPSASDTQSEASMSNFGDSIVSERQKQYLKPGSLNNSVSSHMNSRLDSVEQAELNTHGFGSIAGLSAVSGLSEDDTSPSAGLSEHYSDRDFSMSSRPSEDSRATVKSRYTAGYRATEDSRDSRVSKNSQALGFSEAIHQSRLQSGVSAVDSYGFRTSRSSVDSYTSGLSSYSREGSRVSKNSQALGFSEAIHQSRLQSGVSAVDSYGFRTSRSSVDSYTSGLSSYSREGSRISGFSVDSSLDSPISSKY</sequence>
<feature type="compositionally biased region" description="Polar residues" evidence="1">
    <location>
        <begin position="152"/>
        <end position="164"/>
    </location>
</feature>
<feature type="compositionally biased region" description="Basic and acidic residues" evidence="1">
    <location>
        <begin position="401"/>
        <end position="419"/>
    </location>
</feature>
<feature type="compositionally biased region" description="Polar residues" evidence="1">
    <location>
        <begin position="527"/>
        <end position="543"/>
    </location>
</feature>
<reference evidence="3" key="1">
    <citation type="submission" date="2022-12" db="EMBL/GenBank/DDBJ databases">
        <authorList>
            <person name="Webb A."/>
        </authorList>
    </citation>
    <scope>NUCLEOTIDE SEQUENCE</scope>
    <source>
        <strain evidence="3">Pd1</strain>
    </source>
</reference>
<dbReference type="AlphaFoldDB" id="A0AAV0VEC1"/>
<name>A0AAV0VEC1_9STRA</name>
<comment type="caution">
    <text evidence="3">The sequence shown here is derived from an EMBL/GenBank/DDBJ whole genome shotgun (WGS) entry which is preliminary data.</text>
</comment>
<feature type="region of interest" description="Disordered" evidence="1">
    <location>
        <begin position="200"/>
        <end position="222"/>
    </location>
</feature>
<feature type="compositionally biased region" description="Low complexity" evidence="1">
    <location>
        <begin position="252"/>
        <end position="279"/>
    </location>
</feature>
<feature type="region of interest" description="Disordered" evidence="1">
    <location>
        <begin position="249"/>
        <end position="302"/>
    </location>
</feature>
<feature type="compositionally biased region" description="Basic and acidic residues" evidence="1">
    <location>
        <begin position="113"/>
        <end position="123"/>
    </location>
</feature>
<accession>A0AAV0VEC1</accession>